<dbReference type="AlphaFoldDB" id="A0A8S1HY98"/>
<dbReference type="InterPro" id="IPR003677">
    <property type="entry name" value="ANIS5_cation-bd"/>
</dbReference>
<sequence length="432" mass="48119">MRSLAIVFFSSLIIEAALEVVPDIEDYVEDISVFDLVPTVLSRAGPSYPDYSLLPPSFFGPAFPPGLPAGLPPPLPFLFGPPPNPFFFPPEFQGPLGGPPLPPPPLFGSPFSPFFQNSPGSVGLSGPPPAPFGPVGPPPALFAPAVPPPAHFGPAHFPFASPRSAGVQPSPFGPSFFPPPASSGPVAFPPPPFRHPYFLPGFPEKVQPPPFLRPSPPLPKFLRKASKEGQRGFFAILDNEKTIFEQKNELKNWAKKYDIEKDYSDFVSDVMRKKAETSRSIAELLINLPEAQKAFEKVLDNNDQTREEQRKALKEVSKKFQKETRSLYLLTSLLRPRPPRRETGLGNPQAIEKILFDDALFEKTPRLPRRPMRNSSPGLNLEESRPQKKERKPYSKGKPFFDENQFGSFFDFNNQVPQFDEHPNLFENEEIV</sequence>
<accession>A0A8S1HY98</accession>
<keyword evidence="5" id="KW-1185">Reference proteome</keyword>
<comment type="caution">
    <text evidence="4">The sequence shown here is derived from an EMBL/GenBank/DDBJ whole genome shotgun (WGS) entry which is preliminary data.</text>
</comment>
<dbReference type="Proteomes" id="UP000835052">
    <property type="component" value="Unassembled WGS sequence"/>
</dbReference>
<name>A0A8S1HY98_9PELO</name>
<protein>
    <recommendedName>
        <fullName evidence="3">SXP/RAL-2 family protein Ani s 5-like cation-binding domain-containing protein</fullName>
    </recommendedName>
</protein>
<dbReference type="Pfam" id="PF02520">
    <property type="entry name" value="ANIS5_cation-bd"/>
    <property type="match status" value="1"/>
</dbReference>
<dbReference type="PANTHER" id="PTHR21593:SF36">
    <property type="entry name" value="DUF148 DOMAIN-CONTAINING PROTEIN-RELATED"/>
    <property type="match status" value="1"/>
</dbReference>
<dbReference type="InterPro" id="IPR052823">
    <property type="entry name" value="SXP/RAL-2_related"/>
</dbReference>
<reference evidence="4" key="1">
    <citation type="submission" date="2020-10" db="EMBL/GenBank/DDBJ databases">
        <authorList>
            <person name="Kikuchi T."/>
        </authorList>
    </citation>
    <scope>NUCLEOTIDE SEQUENCE</scope>
    <source>
        <strain evidence="4">NKZ352</strain>
    </source>
</reference>
<evidence type="ECO:0000313" key="5">
    <source>
        <dbReference type="Proteomes" id="UP000835052"/>
    </source>
</evidence>
<dbReference type="EMBL" id="CAJGYM010000219">
    <property type="protein sequence ID" value="CAD6199948.1"/>
    <property type="molecule type" value="Genomic_DNA"/>
</dbReference>
<proteinExistence type="predicted"/>
<feature type="chain" id="PRO_5035885678" description="SXP/RAL-2 family protein Ani s 5-like cation-binding domain-containing protein" evidence="2">
    <location>
        <begin position="20"/>
        <end position="432"/>
    </location>
</feature>
<evidence type="ECO:0000256" key="2">
    <source>
        <dbReference type="SAM" id="SignalP"/>
    </source>
</evidence>
<evidence type="ECO:0000256" key="1">
    <source>
        <dbReference type="SAM" id="MobiDB-lite"/>
    </source>
</evidence>
<feature type="domain" description="SXP/RAL-2 family protein Ani s 5-like cation-binding" evidence="3">
    <location>
        <begin position="228"/>
        <end position="332"/>
    </location>
</feature>
<dbReference type="OrthoDB" id="5867022at2759"/>
<keyword evidence="2" id="KW-0732">Signal</keyword>
<organism evidence="4 5">
    <name type="scientific">Caenorhabditis auriculariae</name>
    <dbReference type="NCBI Taxonomy" id="2777116"/>
    <lineage>
        <taxon>Eukaryota</taxon>
        <taxon>Metazoa</taxon>
        <taxon>Ecdysozoa</taxon>
        <taxon>Nematoda</taxon>
        <taxon>Chromadorea</taxon>
        <taxon>Rhabditida</taxon>
        <taxon>Rhabditina</taxon>
        <taxon>Rhabditomorpha</taxon>
        <taxon>Rhabditoidea</taxon>
        <taxon>Rhabditidae</taxon>
        <taxon>Peloderinae</taxon>
        <taxon>Caenorhabditis</taxon>
    </lineage>
</organism>
<feature type="signal peptide" evidence="2">
    <location>
        <begin position="1"/>
        <end position="19"/>
    </location>
</feature>
<feature type="region of interest" description="Disordered" evidence="1">
    <location>
        <begin position="365"/>
        <end position="403"/>
    </location>
</feature>
<dbReference type="PANTHER" id="PTHR21593">
    <property type="entry name" value="PRION-LIKE- Q/N-RICH -DOMAIN-BEARING PROTEIN PROTEIN"/>
    <property type="match status" value="1"/>
</dbReference>
<evidence type="ECO:0000313" key="4">
    <source>
        <dbReference type="EMBL" id="CAD6199948.1"/>
    </source>
</evidence>
<evidence type="ECO:0000259" key="3">
    <source>
        <dbReference type="Pfam" id="PF02520"/>
    </source>
</evidence>
<gene>
    <name evidence="4" type="ORF">CAUJ_LOCUS15847</name>
</gene>